<accession>A0A9W8QS26</accession>
<protein>
    <recommendedName>
        <fullName evidence="4">Secreted protein</fullName>
    </recommendedName>
</protein>
<keyword evidence="3" id="KW-1185">Reference proteome</keyword>
<dbReference type="GeneID" id="80894231"/>
<evidence type="ECO:0000256" key="1">
    <source>
        <dbReference type="SAM" id="SignalP"/>
    </source>
</evidence>
<feature type="signal peptide" evidence="1">
    <location>
        <begin position="1"/>
        <end position="20"/>
    </location>
</feature>
<sequence>MLQWLAIRCLVFRLIHLYLALQPFCIQIGRVQRLPSRDHTDERQRQKCPVAFVAPPSSALFAKHVASSCAIINARVVQHLKLKQSYVAAKF</sequence>
<dbReference type="RefSeq" id="XP_056060354.1">
    <property type="nucleotide sequence ID" value="XM_056192102.1"/>
</dbReference>
<dbReference type="EMBL" id="JAJHUN010000001">
    <property type="protein sequence ID" value="KAJ4165439.1"/>
    <property type="molecule type" value="Genomic_DNA"/>
</dbReference>
<dbReference type="Proteomes" id="UP001144673">
    <property type="component" value="Chromosome 1"/>
</dbReference>
<evidence type="ECO:0000313" key="3">
    <source>
        <dbReference type="Proteomes" id="UP001144673"/>
    </source>
</evidence>
<proteinExistence type="predicted"/>
<dbReference type="KEGG" id="amus:LMH87_007072"/>
<keyword evidence="1" id="KW-0732">Signal</keyword>
<dbReference type="AlphaFoldDB" id="A0A9W8QS26"/>
<feature type="chain" id="PRO_5040903665" description="Secreted protein" evidence="1">
    <location>
        <begin position="21"/>
        <end position="91"/>
    </location>
</feature>
<organism evidence="2 3">
    <name type="scientific">Akanthomyces muscarius</name>
    <name type="common">Entomopathogenic fungus</name>
    <name type="synonym">Lecanicillium muscarium</name>
    <dbReference type="NCBI Taxonomy" id="2231603"/>
    <lineage>
        <taxon>Eukaryota</taxon>
        <taxon>Fungi</taxon>
        <taxon>Dikarya</taxon>
        <taxon>Ascomycota</taxon>
        <taxon>Pezizomycotina</taxon>
        <taxon>Sordariomycetes</taxon>
        <taxon>Hypocreomycetidae</taxon>
        <taxon>Hypocreales</taxon>
        <taxon>Cordycipitaceae</taxon>
        <taxon>Akanthomyces</taxon>
    </lineage>
</organism>
<evidence type="ECO:0000313" key="2">
    <source>
        <dbReference type="EMBL" id="KAJ4165439.1"/>
    </source>
</evidence>
<evidence type="ECO:0008006" key="4">
    <source>
        <dbReference type="Google" id="ProtNLM"/>
    </source>
</evidence>
<comment type="caution">
    <text evidence="2">The sequence shown here is derived from an EMBL/GenBank/DDBJ whole genome shotgun (WGS) entry which is preliminary data.</text>
</comment>
<name>A0A9W8QS26_AKAMU</name>
<reference evidence="2" key="1">
    <citation type="journal article" date="2023" name="Access Microbiol">
        <title>De-novo genome assembly for Akanthomyces muscarius, a biocontrol agent of insect agricultural pests.</title>
        <authorList>
            <person name="Erdos Z."/>
            <person name="Studholme D.J."/>
            <person name="Raymond B."/>
            <person name="Sharma M."/>
        </authorList>
    </citation>
    <scope>NUCLEOTIDE SEQUENCE</scope>
    <source>
        <strain evidence="2">Ve6</strain>
    </source>
</reference>
<gene>
    <name evidence="2" type="ORF">LMH87_007072</name>
</gene>